<organism evidence="2">
    <name type="scientific">uncultured marine thaumarchaeote KM3_62_E02</name>
    <dbReference type="NCBI Taxonomy" id="1456216"/>
    <lineage>
        <taxon>Archaea</taxon>
        <taxon>Nitrososphaerota</taxon>
        <taxon>environmental samples</taxon>
    </lineage>
</organism>
<protein>
    <submittedName>
        <fullName evidence="2">Uncharacterized protein</fullName>
    </submittedName>
</protein>
<sequence length="147" mass="16784">MEHEIFIDGTVKKYSWSIRTGNEVVSQIREHPPAYLSGGKLDVKNTTESKFIALHVGIYWGLGVFIIKDYDTVNVMCTANEMYEILSHTGNTNNQIINDKIHFIEQLTNHRNLKINYQMTEQENNLATKQLSSEGDASTGKNSREYV</sequence>
<proteinExistence type="predicted"/>
<dbReference type="AlphaFoldDB" id="A0A075HGD0"/>
<accession>A0A075HGD0</accession>
<feature type="region of interest" description="Disordered" evidence="1">
    <location>
        <begin position="127"/>
        <end position="147"/>
    </location>
</feature>
<feature type="compositionally biased region" description="Polar residues" evidence="1">
    <location>
        <begin position="127"/>
        <end position="141"/>
    </location>
</feature>
<reference evidence="2" key="1">
    <citation type="journal article" date="2014" name="Genome Biol. Evol.">
        <title>Pangenome evidence for extensive interdomain horizontal transfer affecting lineage core and shell genes in uncultured planktonic thaumarchaeota and euryarchaeota.</title>
        <authorList>
            <person name="Deschamps P."/>
            <person name="Zivanovic Y."/>
            <person name="Moreira D."/>
            <person name="Rodriguez-Valera F."/>
            <person name="Lopez-Garcia P."/>
        </authorList>
    </citation>
    <scope>NUCLEOTIDE SEQUENCE</scope>
</reference>
<evidence type="ECO:0000313" key="2">
    <source>
        <dbReference type="EMBL" id="AIF13462.1"/>
    </source>
</evidence>
<evidence type="ECO:0000256" key="1">
    <source>
        <dbReference type="SAM" id="MobiDB-lite"/>
    </source>
</evidence>
<name>A0A075HGD0_9ARCH</name>
<dbReference type="EMBL" id="KF900974">
    <property type="protein sequence ID" value="AIF13462.1"/>
    <property type="molecule type" value="Genomic_DNA"/>
</dbReference>